<dbReference type="GO" id="GO:0017061">
    <property type="term" value="F:S-methyl-5-thioadenosine phosphorylase activity"/>
    <property type="evidence" value="ECO:0007669"/>
    <property type="project" value="UniProtKB-EC"/>
</dbReference>
<dbReference type="STRING" id="1231339.Abci_011_082"/>
<dbReference type="GO" id="GO:0005507">
    <property type="term" value="F:copper ion binding"/>
    <property type="evidence" value="ECO:0007669"/>
    <property type="project" value="TreeGrafter"/>
</dbReference>
<dbReference type="AlphaFoldDB" id="A0A0D6N2X9"/>
<keyword evidence="5" id="KW-0378">Hydrolase</keyword>
<proteinExistence type="inferred from homology"/>
<evidence type="ECO:0000313" key="12">
    <source>
        <dbReference type="EMBL" id="GEL58056.1"/>
    </source>
</evidence>
<dbReference type="Gene3D" id="3.60.140.10">
    <property type="entry name" value="CNF1/YfiH-like putative cysteine hydrolases"/>
    <property type="match status" value="1"/>
</dbReference>
<dbReference type="Proteomes" id="UP000032671">
    <property type="component" value="Unassembled WGS sequence"/>
</dbReference>
<dbReference type="NCBIfam" id="TIGR00726">
    <property type="entry name" value="peptidoglycan editing factor PgeF"/>
    <property type="match status" value="1"/>
</dbReference>
<evidence type="ECO:0000256" key="6">
    <source>
        <dbReference type="ARBA" id="ARBA00022833"/>
    </source>
</evidence>
<comment type="catalytic activity">
    <reaction evidence="1">
        <text>inosine + phosphate = alpha-D-ribose 1-phosphate + hypoxanthine</text>
        <dbReference type="Rhea" id="RHEA:27646"/>
        <dbReference type="ChEBI" id="CHEBI:17368"/>
        <dbReference type="ChEBI" id="CHEBI:17596"/>
        <dbReference type="ChEBI" id="CHEBI:43474"/>
        <dbReference type="ChEBI" id="CHEBI:57720"/>
        <dbReference type="EC" id="2.4.2.1"/>
    </reaction>
    <physiologicalReaction direction="left-to-right" evidence="1">
        <dbReference type="Rhea" id="RHEA:27647"/>
    </physiologicalReaction>
</comment>
<comment type="catalytic activity">
    <reaction evidence="9">
        <text>S-methyl-5'-thioadenosine + phosphate = 5-(methylsulfanyl)-alpha-D-ribose 1-phosphate + adenine</text>
        <dbReference type="Rhea" id="RHEA:11852"/>
        <dbReference type="ChEBI" id="CHEBI:16708"/>
        <dbReference type="ChEBI" id="CHEBI:17509"/>
        <dbReference type="ChEBI" id="CHEBI:43474"/>
        <dbReference type="ChEBI" id="CHEBI:58533"/>
        <dbReference type="EC" id="2.4.2.28"/>
    </reaction>
    <physiologicalReaction direction="left-to-right" evidence="9">
        <dbReference type="Rhea" id="RHEA:11853"/>
    </physiologicalReaction>
</comment>
<reference evidence="11 13" key="1">
    <citation type="submission" date="2012-11" db="EMBL/GenBank/DDBJ databases">
        <title>Whole genome sequence of Acetobacter cibinongensis 4H-1.</title>
        <authorList>
            <person name="Azuma Y."/>
            <person name="Higashiura N."/>
            <person name="Hirakawa H."/>
            <person name="Matsushita K."/>
        </authorList>
    </citation>
    <scope>NUCLEOTIDE SEQUENCE [LARGE SCALE GENOMIC DNA]</scope>
    <source>
        <strain evidence="11 13">4H-1</strain>
    </source>
</reference>
<dbReference type="SUPFAM" id="SSF64438">
    <property type="entry name" value="CNF1/YfiH-like putative cysteine hydrolases"/>
    <property type="match status" value="1"/>
</dbReference>
<evidence type="ECO:0000313" key="13">
    <source>
        <dbReference type="Proteomes" id="UP000032671"/>
    </source>
</evidence>
<dbReference type="InterPro" id="IPR038371">
    <property type="entry name" value="Cu_polyphenol_OxRdtase_sf"/>
</dbReference>
<dbReference type="PANTHER" id="PTHR30616">
    <property type="entry name" value="UNCHARACTERIZED PROTEIN YFIH"/>
    <property type="match status" value="1"/>
</dbReference>
<evidence type="ECO:0000256" key="5">
    <source>
        <dbReference type="ARBA" id="ARBA00022801"/>
    </source>
</evidence>
<comment type="caution">
    <text evidence="11">The sequence shown here is derived from an EMBL/GenBank/DDBJ whole genome shotgun (WGS) entry which is preliminary data.</text>
</comment>
<evidence type="ECO:0000313" key="14">
    <source>
        <dbReference type="Proteomes" id="UP000321891"/>
    </source>
</evidence>
<evidence type="ECO:0000313" key="11">
    <source>
        <dbReference type="EMBL" id="GAN60352.1"/>
    </source>
</evidence>
<name>A0A0D6N2X9_9PROT</name>
<organism evidence="11 13">
    <name type="scientific">Acetobacter cibinongensis</name>
    <dbReference type="NCBI Taxonomy" id="146475"/>
    <lineage>
        <taxon>Bacteria</taxon>
        <taxon>Pseudomonadati</taxon>
        <taxon>Pseudomonadota</taxon>
        <taxon>Alphaproteobacteria</taxon>
        <taxon>Acetobacterales</taxon>
        <taxon>Acetobacteraceae</taxon>
        <taxon>Acetobacter</taxon>
    </lineage>
</organism>
<dbReference type="Proteomes" id="UP000321891">
    <property type="component" value="Unassembled WGS sequence"/>
</dbReference>
<dbReference type="EMBL" id="BJVU01000002">
    <property type="protein sequence ID" value="GEL58056.1"/>
    <property type="molecule type" value="Genomic_DNA"/>
</dbReference>
<dbReference type="InterPro" id="IPR011324">
    <property type="entry name" value="Cytotoxic_necrot_fac-like_cat"/>
</dbReference>
<keyword evidence="14" id="KW-1185">Reference proteome</keyword>
<gene>
    <name evidence="11" type="ORF">Abci_011_082</name>
    <name evidence="12" type="ORF">ACI01nite_06580</name>
</gene>
<dbReference type="InterPro" id="IPR003730">
    <property type="entry name" value="Cu_polyphenol_OxRdtase"/>
</dbReference>
<evidence type="ECO:0000256" key="1">
    <source>
        <dbReference type="ARBA" id="ARBA00000553"/>
    </source>
</evidence>
<keyword evidence="3" id="KW-0808">Transferase</keyword>
<sequence length="267" mass="27734">MTLDTGKNGSLLSPLTSPLLTQARHGFFTREGGVSTGPYASLNCSTRSGDTPENLTENRARVAQWMGVSASSLLGVTQVHGAHVITAQTPWPAGSGGEADAMVTTNPDIALGTITADCAPVLFASTDGRVVGAAHAGWRGALAGVLEATLQAMQALGAETKDIQAVVGPCIAQESYETGEDMRSAITSAYPQAAQFFAPGQRPGHFQFDLAGWCVFRLQHAGVGRAAALGVDTLTDDKRFFSHRRRTLAGGGPIGHQISVIAPGVNH</sequence>
<protein>
    <recommendedName>
        <fullName evidence="10">Purine nucleoside phosphorylase</fullName>
    </recommendedName>
</protein>
<dbReference type="CDD" id="cd16833">
    <property type="entry name" value="YfiH"/>
    <property type="match status" value="1"/>
</dbReference>
<evidence type="ECO:0000256" key="8">
    <source>
        <dbReference type="ARBA" id="ARBA00048968"/>
    </source>
</evidence>
<dbReference type="EMBL" id="BAMV01000011">
    <property type="protein sequence ID" value="GAN60352.1"/>
    <property type="molecule type" value="Genomic_DNA"/>
</dbReference>
<comment type="catalytic activity">
    <reaction evidence="8">
        <text>adenosine + phosphate = alpha-D-ribose 1-phosphate + adenine</text>
        <dbReference type="Rhea" id="RHEA:27642"/>
        <dbReference type="ChEBI" id="CHEBI:16335"/>
        <dbReference type="ChEBI" id="CHEBI:16708"/>
        <dbReference type="ChEBI" id="CHEBI:43474"/>
        <dbReference type="ChEBI" id="CHEBI:57720"/>
        <dbReference type="EC" id="2.4.2.1"/>
    </reaction>
    <physiologicalReaction direction="left-to-right" evidence="8">
        <dbReference type="Rhea" id="RHEA:27643"/>
    </physiologicalReaction>
</comment>
<dbReference type="RefSeq" id="WP_048838410.1">
    <property type="nucleotide sequence ID" value="NZ_BAMV01000011.1"/>
</dbReference>
<evidence type="ECO:0000256" key="4">
    <source>
        <dbReference type="ARBA" id="ARBA00022723"/>
    </source>
</evidence>
<dbReference type="GO" id="GO:0016787">
    <property type="term" value="F:hydrolase activity"/>
    <property type="evidence" value="ECO:0007669"/>
    <property type="project" value="UniProtKB-KW"/>
</dbReference>
<evidence type="ECO:0000256" key="10">
    <source>
        <dbReference type="RuleBase" id="RU361274"/>
    </source>
</evidence>
<keyword evidence="6" id="KW-0862">Zinc</keyword>
<evidence type="ECO:0000256" key="3">
    <source>
        <dbReference type="ARBA" id="ARBA00022679"/>
    </source>
</evidence>
<evidence type="ECO:0000256" key="7">
    <source>
        <dbReference type="ARBA" id="ARBA00047989"/>
    </source>
</evidence>
<comment type="catalytic activity">
    <reaction evidence="7">
        <text>adenosine + H2O + H(+) = inosine + NH4(+)</text>
        <dbReference type="Rhea" id="RHEA:24408"/>
        <dbReference type="ChEBI" id="CHEBI:15377"/>
        <dbReference type="ChEBI" id="CHEBI:15378"/>
        <dbReference type="ChEBI" id="CHEBI:16335"/>
        <dbReference type="ChEBI" id="CHEBI:17596"/>
        <dbReference type="ChEBI" id="CHEBI:28938"/>
        <dbReference type="EC" id="3.5.4.4"/>
    </reaction>
    <physiologicalReaction direction="left-to-right" evidence="7">
        <dbReference type="Rhea" id="RHEA:24409"/>
    </physiologicalReaction>
</comment>
<reference evidence="12 14" key="2">
    <citation type="submission" date="2019-07" db="EMBL/GenBank/DDBJ databases">
        <title>Whole genome shotgun sequence of Acetobacter cibinongensis NBRC 16605.</title>
        <authorList>
            <person name="Hosoyama A."/>
            <person name="Uohara A."/>
            <person name="Ohji S."/>
            <person name="Ichikawa N."/>
        </authorList>
    </citation>
    <scope>NUCLEOTIDE SEQUENCE [LARGE SCALE GENOMIC DNA]</scope>
    <source>
        <strain evidence="12 14">NBRC 16605</strain>
    </source>
</reference>
<accession>A0A0D6N2X9</accession>
<comment type="similarity">
    <text evidence="2 10">Belongs to the purine nucleoside phosphorylase YfiH/LACC1 family.</text>
</comment>
<evidence type="ECO:0000256" key="9">
    <source>
        <dbReference type="ARBA" id="ARBA00049893"/>
    </source>
</evidence>
<keyword evidence="4" id="KW-0479">Metal-binding</keyword>
<evidence type="ECO:0000256" key="2">
    <source>
        <dbReference type="ARBA" id="ARBA00007353"/>
    </source>
</evidence>
<accession>A0A6N3SNU7</accession>
<dbReference type="PANTHER" id="PTHR30616:SF2">
    <property type="entry name" value="PURINE NUCLEOSIDE PHOSPHORYLASE LACC1"/>
    <property type="match status" value="1"/>
</dbReference>
<dbReference type="Pfam" id="PF02578">
    <property type="entry name" value="Cu-oxidase_4"/>
    <property type="match status" value="1"/>
</dbReference>